<feature type="disulfide bond" evidence="5">
    <location>
        <begin position="568"/>
        <end position="577"/>
    </location>
</feature>
<gene>
    <name evidence="11" type="primary">LOC111124133</name>
</gene>
<feature type="compositionally biased region" description="Low complexity" evidence="6">
    <location>
        <begin position="1518"/>
        <end position="1563"/>
    </location>
</feature>
<dbReference type="PANTHER" id="PTHR24049">
    <property type="entry name" value="CRUMBS FAMILY MEMBER"/>
    <property type="match status" value="1"/>
</dbReference>
<comment type="caution">
    <text evidence="5">Lacks conserved residue(s) required for the propagation of feature annotation.</text>
</comment>
<keyword evidence="2 8" id="KW-0732">Signal</keyword>
<keyword evidence="7" id="KW-0472">Membrane</keyword>
<evidence type="ECO:0000256" key="8">
    <source>
        <dbReference type="SAM" id="SignalP"/>
    </source>
</evidence>
<dbReference type="PROSITE" id="PS50026">
    <property type="entry name" value="EGF_3"/>
    <property type="match status" value="4"/>
</dbReference>
<feature type="disulfide bond" evidence="5">
    <location>
        <begin position="991"/>
        <end position="1000"/>
    </location>
</feature>
<evidence type="ECO:0000256" key="2">
    <source>
        <dbReference type="ARBA" id="ARBA00022729"/>
    </source>
</evidence>
<feature type="domain" description="EGF-like" evidence="9">
    <location>
        <begin position="540"/>
        <end position="578"/>
    </location>
</feature>
<feature type="compositionally biased region" description="Low complexity" evidence="6">
    <location>
        <begin position="1571"/>
        <end position="1591"/>
    </location>
</feature>
<dbReference type="GO" id="GO:0045197">
    <property type="term" value="P:establishment or maintenance of epithelial cell apical/basal polarity"/>
    <property type="evidence" value="ECO:0007669"/>
    <property type="project" value="TreeGrafter"/>
</dbReference>
<evidence type="ECO:0000256" key="5">
    <source>
        <dbReference type="PROSITE-ProRule" id="PRU00076"/>
    </source>
</evidence>
<dbReference type="Pfam" id="PF00008">
    <property type="entry name" value="EGF"/>
    <property type="match status" value="1"/>
</dbReference>
<dbReference type="SMART" id="SM00181">
    <property type="entry name" value="EGF"/>
    <property type="match status" value="5"/>
</dbReference>
<evidence type="ECO:0000313" key="10">
    <source>
        <dbReference type="Proteomes" id="UP000694844"/>
    </source>
</evidence>
<dbReference type="PANTHER" id="PTHR24049:SF22">
    <property type="entry name" value="DROSOPHILA CRUMBS HOMOLOG"/>
    <property type="match status" value="1"/>
</dbReference>
<dbReference type="Gene3D" id="2.10.25.10">
    <property type="entry name" value="Laminin"/>
    <property type="match status" value="2"/>
</dbReference>
<evidence type="ECO:0000256" key="3">
    <source>
        <dbReference type="ARBA" id="ARBA00022737"/>
    </source>
</evidence>
<evidence type="ECO:0000256" key="7">
    <source>
        <dbReference type="SAM" id="Phobius"/>
    </source>
</evidence>
<dbReference type="KEGG" id="cvn:111124133"/>
<feature type="transmembrane region" description="Helical" evidence="7">
    <location>
        <begin position="1659"/>
        <end position="1681"/>
    </location>
</feature>
<dbReference type="GeneID" id="111124133"/>
<organism evidence="10 11">
    <name type="scientific">Crassostrea virginica</name>
    <name type="common">Eastern oyster</name>
    <dbReference type="NCBI Taxonomy" id="6565"/>
    <lineage>
        <taxon>Eukaryota</taxon>
        <taxon>Metazoa</taxon>
        <taxon>Spiralia</taxon>
        <taxon>Lophotrochozoa</taxon>
        <taxon>Mollusca</taxon>
        <taxon>Bivalvia</taxon>
        <taxon>Autobranchia</taxon>
        <taxon>Pteriomorphia</taxon>
        <taxon>Ostreida</taxon>
        <taxon>Ostreoidea</taxon>
        <taxon>Ostreidae</taxon>
        <taxon>Crassostrea</taxon>
    </lineage>
</organism>
<keyword evidence="4 5" id="KW-1015">Disulfide bond</keyword>
<evidence type="ECO:0000259" key="9">
    <source>
        <dbReference type="PROSITE" id="PS50026"/>
    </source>
</evidence>
<dbReference type="InterPro" id="IPR000742">
    <property type="entry name" value="EGF"/>
</dbReference>
<proteinExistence type="predicted"/>
<dbReference type="CDD" id="cd00054">
    <property type="entry name" value="EGF_CA"/>
    <property type="match status" value="1"/>
</dbReference>
<evidence type="ECO:0000256" key="4">
    <source>
        <dbReference type="ARBA" id="ARBA00023157"/>
    </source>
</evidence>
<dbReference type="PROSITE" id="PS01186">
    <property type="entry name" value="EGF_2"/>
    <property type="match status" value="3"/>
</dbReference>
<dbReference type="GO" id="GO:0007157">
    <property type="term" value="P:heterophilic cell-cell adhesion via plasma membrane cell adhesion molecules"/>
    <property type="evidence" value="ECO:0007669"/>
    <property type="project" value="TreeGrafter"/>
</dbReference>
<dbReference type="Proteomes" id="UP000694844">
    <property type="component" value="Chromosome 3"/>
</dbReference>
<keyword evidence="10" id="KW-1185">Reference proteome</keyword>
<reference evidence="11" key="1">
    <citation type="submission" date="2025-08" db="UniProtKB">
        <authorList>
            <consortium name="RefSeq"/>
        </authorList>
    </citation>
    <scope>IDENTIFICATION</scope>
    <source>
        <tissue evidence="11">Whole sample</tissue>
    </source>
</reference>
<keyword evidence="1 5" id="KW-0245">EGF-like domain</keyword>
<feature type="compositionally biased region" description="Polar residues" evidence="6">
    <location>
        <begin position="1593"/>
        <end position="1614"/>
    </location>
</feature>
<keyword evidence="7" id="KW-0812">Transmembrane</keyword>
<keyword evidence="3" id="KW-0677">Repeat</keyword>
<sequence length="1717" mass="189239">MAALESKYLLVLLWTSLCWKESHGIYGGCMSYSTSPSSLPGHIKLKIFFLNGWKLHKGPCYNCTENDEGVDVTARRKQFIIDTGNQRVFGAWGFEPQTTGTVHVSTNITTDITPDVYNNIRDIVLMVDSHESWEMESSEINLDIDTTTSFQNKFDITFEDEPDEMMNFKGLSNFTKAFLQVKVDSAVRSDTGKPNNSPIVLVKPYYRLEKGQAYQLHIPVIDNDDDHIICVRSEYIEAKNLGPFLKDLDNTGVLSVDKACVLKLNLTNPRFSAGRTFGIAITIKDLTSSDVSTAEDHQAYKKLIGRVTVLMYFQVTNTTHPPQFVDPTPPNNQRYTIYVGGDFHVDVYARPSQSNRFIKKFNFLRRDGRPVNQTVLAMPGTPGETVNISMSWSPVDTDAGFHIVCSNAMDNMGISTVELHCFRIEVRVNIDRPRPPIPGKPYFTSFPEPKDIVCPLHTYCRFPVYATSPHTGGIQEIVSTSQSKENVTIQYSHDKINGTVPVTVAQVQFLALTPGPRQICLNASDVENFKVECLYVVIQRPDPCASLPCVGKALCSAYDDNSGFNCICDERHFGKRCENVINPCDQASTFCPSSKCVPTPLSPPFYFCTGCPPGKTGDRCTIDIDKCLKDSSEKCDENKICKQVNENVVCLPEKSPVNCSGCSSGIKSVCVRGACVCALGLVDDGSCNKESGLFQQNKDTPHFVPPTSEVGSVITCDFHQSNCTFPVYILSSGIPVVFYFNNKRINHVRSVNITTPQTLGSLDVYLSKISIDKEVTNENRQYTAFDICLNVAKMTSPSIFTDTRCFHVQDKGVPKQGKNVLCYPHQMSNMDPGCCFSVETPPRESVIGCKKGKPCFFYLYSRTSNSSCPPLITHDEFSGIFKPTFDSGLCRYEIVYKNTTSVGENTLCFRLCAGGESRCFQMYTNDIVDQCEPNPCTNNGYCQTLPTGSFKCHCKKGFWGNYCEKGLCASNSTCQNDAACYINYNNTECRCRYGFLGSDCRNQSSMVLTNTVENGGHFTQLNRIEILTCYINGKCYIPLFMLKNVNQMPSVELGFCDKTLELQNVEFLPSEGGIVQGTLSVIGHELGVKKMCLDSVPTPRTSKIEDEICFLINITEGHYSANQKMVPYFIKPTLPNAAVIQCYTGEQCHLRLWAKNRIGMKNCPMLDVNKNIEDGVYVFPLKNADQEPCVFETSINSENATDTNLCFSLKSAALLNGYEKVFHEERCYTIRFLQKLEALDSCVGKSCYNEGFCDSSYSPSQCLCRSGFSGENCSIEVGRPQGINTSLTNQPIFGDVALPKRVICPLFEECVVPFSVTYNSDTFRVSWNGTNINNVTIGHHQIGGSHDYRGKASLLHNVTGDDEFCLSLISPDGMTYDAICCNVTSKSTSTDEPQEIFQAYFISPSPNTESEFTCTPGQSCHVPISTSKEYNLDCPKVQSKSALPVHIFASLPSPDQECHHDVTVLSNKSFTGSKEYCFQTSLSGIAGEDRCIRIHFEPHVLPPPTAVLPELTTETSISTTTADVTTPATSTSSTAADVTMPTTSTSSTAADVTTTSSLTSTTAKDVNTPETSTSTTAADVNTTATTATEATQPKGSNEGPSSTTTTKPNSIGPSDNTCGVLKAKEKAVKGRVECYCVHPVTALNTKVISQSPRVSMERLLIAAGLGSGAMIITLGLAALLYRLSQKCLAPNIQEDKRRALSRRKISAESMLSRKFRE</sequence>
<dbReference type="GO" id="GO:0032991">
    <property type="term" value="C:protein-containing complex"/>
    <property type="evidence" value="ECO:0007669"/>
    <property type="project" value="TreeGrafter"/>
</dbReference>
<feature type="domain" description="EGF-like" evidence="9">
    <location>
        <begin position="1238"/>
        <end position="1274"/>
    </location>
</feature>
<dbReference type="OrthoDB" id="6158185at2759"/>
<evidence type="ECO:0000256" key="6">
    <source>
        <dbReference type="SAM" id="MobiDB-lite"/>
    </source>
</evidence>
<dbReference type="SUPFAM" id="SSF57196">
    <property type="entry name" value="EGF/Laminin"/>
    <property type="match status" value="3"/>
</dbReference>
<feature type="domain" description="EGF-like" evidence="9">
    <location>
        <begin position="965"/>
        <end position="1001"/>
    </location>
</feature>
<name>A0A8B8D4V2_CRAVI</name>
<dbReference type="InterPro" id="IPR051022">
    <property type="entry name" value="Notch_Cell-Fate_Det"/>
</dbReference>
<feature type="domain" description="EGF-like" evidence="9">
    <location>
        <begin position="927"/>
        <end position="964"/>
    </location>
</feature>
<feature type="disulfide bond" evidence="5">
    <location>
        <begin position="1264"/>
        <end position="1273"/>
    </location>
</feature>
<protein>
    <submittedName>
        <fullName evidence="11">Uncharacterized protein LOC111124133</fullName>
    </submittedName>
</protein>
<feature type="disulfide bond" evidence="5">
    <location>
        <begin position="954"/>
        <end position="963"/>
    </location>
</feature>
<dbReference type="RefSeq" id="XP_022322705.1">
    <property type="nucleotide sequence ID" value="XM_022466997.1"/>
</dbReference>
<feature type="region of interest" description="Disordered" evidence="6">
    <location>
        <begin position="1518"/>
        <end position="1614"/>
    </location>
</feature>
<dbReference type="GO" id="GO:0005886">
    <property type="term" value="C:plasma membrane"/>
    <property type="evidence" value="ECO:0007669"/>
    <property type="project" value="TreeGrafter"/>
</dbReference>
<feature type="chain" id="PRO_5034646211" evidence="8">
    <location>
        <begin position="25"/>
        <end position="1717"/>
    </location>
</feature>
<evidence type="ECO:0000256" key="1">
    <source>
        <dbReference type="ARBA" id="ARBA00022536"/>
    </source>
</evidence>
<dbReference type="PROSITE" id="PS00022">
    <property type="entry name" value="EGF_1"/>
    <property type="match status" value="4"/>
</dbReference>
<accession>A0A8B8D4V2</accession>
<evidence type="ECO:0000313" key="11">
    <source>
        <dbReference type="RefSeq" id="XP_022322705.1"/>
    </source>
</evidence>
<feature type="disulfide bond" evidence="5">
    <location>
        <begin position="549"/>
        <end position="566"/>
    </location>
</feature>
<keyword evidence="7" id="KW-1133">Transmembrane helix</keyword>
<feature type="signal peptide" evidence="8">
    <location>
        <begin position="1"/>
        <end position="24"/>
    </location>
</feature>